<dbReference type="EMBL" id="PIDR01000120">
    <property type="protein sequence ID" value="PLO73139.1"/>
    <property type="molecule type" value="Genomic_DNA"/>
</dbReference>
<reference evidence="1 2" key="2">
    <citation type="submission" date="2018-01" db="EMBL/GenBank/DDBJ databases">
        <title>Genomic study of Klebsiella pneumoniae.</title>
        <authorList>
            <person name="Yang Y."/>
            <person name="Bicalho R."/>
        </authorList>
    </citation>
    <scope>NUCLEOTIDE SEQUENCE [LARGE SCALE GENOMIC DNA]</scope>
    <source>
        <strain evidence="1 2">A10</strain>
    </source>
</reference>
<dbReference type="PANTHER" id="PTHR36846">
    <property type="entry name" value="PROTEIN VIAA"/>
    <property type="match status" value="1"/>
</dbReference>
<dbReference type="Proteomes" id="UP000234667">
    <property type="component" value="Unassembled WGS sequence"/>
</dbReference>
<protein>
    <recommendedName>
        <fullName evidence="3">Protoheme IX farnesyltransferase</fullName>
    </recommendedName>
</protein>
<dbReference type="PANTHER" id="PTHR36846:SF1">
    <property type="entry name" value="PROTEIN VIAA"/>
    <property type="match status" value="1"/>
</dbReference>
<feature type="non-terminal residue" evidence="1">
    <location>
        <position position="291"/>
    </location>
</feature>
<gene>
    <name evidence="1" type="ORF">CWN49_06350</name>
</gene>
<evidence type="ECO:0000313" key="2">
    <source>
        <dbReference type="Proteomes" id="UP000234667"/>
    </source>
</evidence>
<evidence type="ECO:0000313" key="1">
    <source>
        <dbReference type="EMBL" id="PLO73139.1"/>
    </source>
</evidence>
<reference evidence="1 2" key="1">
    <citation type="submission" date="2017-11" db="EMBL/GenBank/DDBJ databases">
        <authorList>
            <person name="Han C.G."/>
        </authorList>
    </citation>
    <scope>NUCLEOTIDE SEQUENCE [LARGE SCALE GENOMIC DNA]</scope>
    <source>
        <strain evidence="1 2">A10</strain>
    </source>
</reference>
<dbReference type="AlphaFoldDB" id="A0A2J5Q483"/>
<proteinExistence type="predicted"/>
<comment type="caution">
    <text evidence="1">The sequence shown here is derived from an EMBL/GenBank/DDBJ whole genome shotgun (WGS) entry which is preliminary data.</text>
</comment>
<name>A0A2J5Q483_9ENTR</name>
<evidence type="ECO:0008006" key="3">
    <source>
        <dbReference type="Google" id="ProtNLM"/>
    </source>
</evidence>
<accession>A0A2J5Q483</accession>
<dbReference type="GO" id="GO:0005829">
    <property type="term" value="C:cytosol"/>
    <property type="evidence" value="ECO:0007669"/>
    <property type="project" value="TreeGrafter"/>
</dbReference>
<sequence>MTLDMLNVMLAVGEEGMIDEMLLALLAAPQLAVFFEKFPRLKNIIAADIPRWREAVRSRLKETNVPPELDAEVQCYQQSQRLSTSQFIVQLPQILSQLHKLHSPFASQAQQLVDNNSTFTPALHTLFLQRWRLSLVVQATSLNQQLLDEERDQLLSEVQERMTLSGQLEPVLVENDNAAGHLWDMSAGELKRGDYQLIVRYGDFLSQQPELMQLAEQLGRSREAKAVPKKDAPMETFRSLVREPATVPEQVDGLQQSDDILRLLPPELATLGITELEFEFYRKLVEKQLLT</sequence>
<organism evidence="1 2">
    <name type="scientific">Klebsiella michiganensis</name>
    <dbReference type="NCBI Taxonomy" id="1134687"/>
    <lineage>
        <taxon>Bacteria</taxon>
        <taxon>Pseudomonadati</taxon>
        <taxon>Pseudomonadota</taxon>
        <taxon>Gammaproteobacteria</taxon>
        <taxon>Enterobacterales</taxon>
        <taxon>Enterobacteriaceae</taxon>
        <taxon>Klebsiella/Raoultella group</taxon>
        <taxon>Klebsiella</taxon>
    </lineage>
</organism>